<keyword evidence="10" id="KW-1185">Reference proteome</keyword>
<dbReference type="InterPro" id="IPR025966">
    <property type="entry name" value="OppC_N"/>
</dbReference>
<evidence type="ECO:0000256" key="2">
    <source>
        <dbReference type="ARBA" id="ARBA00022448"/>
    </source>
</evidence>
<evidence type="ECO:0000313" key="9">
    <source>
        <dbReference type="EMBL" id="MFB9642265.1"/>
    </source>
</evidence>
<name>A0ABV5SPJ6_9MICO</name>
<feature type="transmembrane region" description="Helical" evidence="7">
    <location>
        <begin position="284"/>
        <end position="307"/>
    </location>
</feature>
<sequence length="326" mass="33726">MSLSTSKPPAPRLATPKTAAIAARNAADVQLRGSWSLTFARLRRDPASIGSIAVILLIVAFAIGAPLVAAWTGHGPTEQFRDTGLSPSGIPVGPSAEFLLGADQLGRDVLVRLAYGAQVSLLVGVVASIAASMIGVVVGVVAGFFGGPVDTVLSRITDLVMSVPFLLCAIALVAVLGPSLPLSIAVIVFFSWTGLARVIRGQVMALRHREFVEAARSLGASRTSIMFRDILPNLVVPIIVYTTLMIPSAIVFEATLSFLGLGIVPPTPSWGNMLADAANGSLYLIAWWMVVVPGGALLALTLAFNLLGDGLRDALDPAASKGGKGA</sequence>
<comment type="subcellular location">
    <subcellularLocation>
        <location evidence="1 7">Cell membrane</location>
        <topology evidence="1 7">Multi-pass membrane protein</topology>
    </subcellularLocation>
</comment>
<dbReference type="PANTHER" id="PTHR43386">
    <property type="entry name" value="OLIGOPEPTIDE TRANSPORT SYSTEM PERMEASE PROTEIN APPC"/>
    <property type="match status" value="1"/>
</dbReference>
<reference evidence="9 10" key="1">
    <citation type="submission" date="2024-09" db="EMBL/GenBank/DDBJ databases">
        <authorList>
            <person name="Sun Q."/>
            <person name="Mori K."/>
        </authorList>
    </citation>
    <scope>NUCLEOTIDE SEQUENCE [LARGE SCALE GENOMIC DNA]</scope>
    <source>
        <strain evidence="9 10">JCM 14321</strain>
    </source>
</reference>
<keyword evidence="3" id="KW-1003">Cell membrane</keyword>
<protein>
    <submittedName>
        <fullName evidence="9">ABC transporter permease</fullName>
    </submittedName>
</protein>
<accession>A0ABV5SPJ6</accession>
<comment type="similarity">
    <text evidence="7">Belongs to the binding-protein-dependent transport system permease family.</text>
</comment>
<organism evidence="9 10">
    <name type="scientific">Agromyces lapidis</name>
    <dbReference type="NCBI Taxonomy" id="279574"/>
    <lineage>
        <taxon>Bacteria</taxon>
        <taxon>Bacillati</taxon>
        <taxon>Actinomycetota</taxon>
        <taxon>Actinomycetes</taxon>
        <taxon>Micrococcales</taxon>
        <taxon>Microbacteriaceae</taxon>
        <taxon>Agromyces</taxon>
    </lineage>
</organism>
<gene>
    <name evidence="9" type="ORF">ACFFQV_08185</name>
</gene>
<dbReference type="EMBL" id="JBHMBL010000001">
    <property type="protein sequence ID" value="MFB9642265.1"/>
    <property type="molecule type" value="Genomic_DNA"/>
</dbReference>
<evidence type="ECO:0000256" key="4">
    <source>
        <dbReference type="ARBA" id="ARBA00022692"/>
    </source>
</evidence>
<keyword evidence="5 7" id="KW-1133">Transmembrane helix</keyword>
<dbReference type="InterPro" id="IPR050366">
    <property type="entry name" value="BP-dependent_transpt_permease"/>
</dbReference>
<comment type="caution">
    <text evidence="9">The sequence shown here is derived from an EMBL/GenBank/DDBJ whole genome shotgun (WGS) entry which is preliminary data.</text>
</comment>
<evidence type="ECO:0000256" key="1">
    <source>
        <dbReference type="ARBA" id="ARBA00004651"/>
    </source>
</evidence>
<evidence type="ECO:0000259" key="8">
    <source>
        <dbReference type="PROSITE" id="PS50928"/>
    </source>
</evidence>
<feature type="transmembrane region" description="Helical" evidence="7">
    <location>
        <begin position="234"/>
        <end position="264"/>
    </location>
</feature>
<evidence type="ECO:0000256" key="6">
    <source>
        <dbReference type="ARBA" id="ARBA00023136"/>
    </source>
</evidence>
<evidence type="ECO:0000256" key="3">
    <source>
        <dbReference type="ARBA" id="ARBA00022475"/>
    </source>
</evidence>
<dbReference type="Pfam" id="PF00528">
    <property type="entry name" value="BPD_transp_1"/>
    <property type="match status" value="1"/>
</dbReference>
<dbReference type="InterPro" id="IPR000515">
    <property type="entry name" value="MetI-like"/>
</dbReference>
<feature type="transmembrane region" description="Helical" evidence="7">
    <location>
        <begin position="121"/>
        <end position="147"/>
    </location>
</feature>
<dbReference type="PANTHER" id="PTHR43386:SF1">
    <property type="entry name" value="D,D-DIPEPTIDE TRANSPORT SYSTEM PERMEASE PROTEIN DDPC-RELATED"/>
    <property type="match status" value="1"/>
</dbReference>
<evidence type="ECO:0000256" key="7">
    <source>
        <dbReference type="RuleBase" id="RU363032"/>
    </source>
</evidence>
<dbReference type="PROSITE" id="PS50928">
    <property type="entry name" value="ABC_TM1"/>
    <property type="match status" value="1"/>
</dbReference>
<dbReference type="CDD" id="cd06261">
    <property type="entry name" value="TM_PBP2"/>
    <property type="match status" value="1"/>
</dbReference>
<dbReference type="Gene3D" id="1.10.3720.10">
    <property type="entry name" value="MetI-like"/>
    <property type="match status" value="1"/>
</dbReference>
<evidence type="ECO:0000256" key="5">
    <source>
        <dbReference type="ARBA" id="ARBA00022989"/>
    </source>
</evidence>
<evidence type="ECO:0000313" key="10">
    <source>
        <dbReference type="Proteomes" id="UP001589667"/>
    </source>
</evidence>
<keyword evidence="6 7" id="KW-0472">Membrane</keyword>
<dbReference type="Proteomes" id="UP001589667">
    <property type="component" value="Unassembled WGS sequence"/>
</dbReference>
<dbReference type="SUPFAM" id="SSF161098">
    <property type="entry name" value="MetI-like"/>
    <property type="match status" value="1"/>
</dbReference>
<feature type="domain" description="ABC transmembrane type-1" evidence="8">
    <location>
        <begin position="117"/>
        <end position="308"/>
    </location>
</feature>
<proteinExistence type="inferred from homology"/>
<keyword evidence="2 7" id="KW-0813">Transport</keyword>
<dbReference type="RefSeq" id="WP_157424009.1">
    <property type="nucleotide sequence ID" value="NZ_BAAANI010000001.1"/>
</dbReference>
<keyword evidence="4 7" id="KW-0812">Transmembrane</keyword>
<feature type="transmembrane region" description="Helical" evidence="7">
    <location>
        <begin position="49"/>
        <end position="71"/>
    </location>
</feature>
<dbReference type="Pfam" id="PF12911">
    <property type="entry name" value="OppC_N"/>
    <property type="match status" value="1"/>
</dbReference>
<dbReference type="InterPro" id="IPR035906">
    <property type="entry name" value="MetI-like_sf"/>
</dbReference>
<feature type="transmembrane region" description="Helical" evidence="7">
    <location>
        <begin position="159"/>
        <end position="176"/>
    </location>
</feature>